<proteinExistence type="predicted"/>
<dbReference type="GeneID" id="63773662"/>
<keyword evidence="2" id="KW-0812">Transmembrane</keyword>
<accession>A0A1Y2EH45</accession>
<dbReference type="RefSeq" id="XP_040720484.1">
    <property type="nucleotide sequence ID" value="XM_040857450.1"/>
</dbReference>
<keyword evidence="2" id="KW-1133">Transmembrane helix</keyword>
<evidence type="ECO:0000256" key="1">
    <source>
        <dbReference type="SAM" id="MobiDB-lite"/>
    </source>
</evidence>
<organism evidence="3 4">
    <name type="scientific">Pseudomassariella vexata</name>
    <dbReference type="NCBI Taxonomy" id="1141098"/>
    <lineage>
        <taxon>Eukaryota</taxon>
        <taxon>Fungi</taxon>
        <taxon>Dikarya</taxon>
        <taxon>Ascomycota</taxon>
        <taxon>Pezizomycotina</taxon>
        <taxon>Sordariomycetes</taxon>
        <taxon>Xylariomycetidae</taxon>
        <taxon>Amphisphaeriales</taxon>
        <taxon>Pseudomassariaceae</taxon>
        <taxon>Pseudomassariella</taxon>
    </lineage>
</organism>
<dbReference type="Proteomes" id="UP000193689">
    <property type="component" value="Unassembled WGS sequence"/>
</dbReference>
<protein>
    <submittedName>
        <fullName evidence="3">Uncharacterized protein</fullName>
    </submittedName>
</protein>
<dbReference type="OrthoDB" id="2522565at2759"/>
<evidence type="ECO:0000313" key="4">
    <source>
        <dbReference type="Proteomes" id="UP000193689"/>
    </source>
</evidence>
<comment type="caution">
    <text evidence="3">The sequence shown here is derived from an EMBL/GenBank/DDBJ whole genome shotgun (WGS) entry which is preliminary data.</text>
</comment>
<evidence type="ECO:0000313" key="3">
    <source>
        <dbReference type="EMBL" id="ORY70892.1"/>
    </source>
</evidence>
<dbReference type="STRING" id="1141098.A0A1Y2EH45"/>
<reference evidence="3 4" key="1">
    <citation type="submission" date="2016-07" db="EMBL/GenBank/DDBJ databases">
        <title>Pervasive Adenine N6-methylation of Active Genes in Fungi.</title>
        <authorList>
            <consortium name="DOE Joint Genome Institute"/>
            <person name="Mondo S.J."/>
            <person name="Dannebaum R.O."/>
            <person name="Kuo R.C."/>
            <person name="Labutti K."/>
            <person name="Haridas S."/>
            <person name="Kuo A."/>
            <person name="Salamov A."/>
            <person name="Ahrendt S.R."/>
            <person name="Lipzen A."/>
            <person name="Sullivan W."/>
            <person name="Andreopoulos W.B."/>
            <person name="Clum A."/>
            <person name="Lindquist E."/>
            <person name="Daum C."/>
            <person name="Ramamoorthy G.K."/>
            <person name="Gryganskyi A."/>
            <person name="Culley D."/>
            <person name="Magnuson J.K."/>
            <person name="James T.Y."/>
            <person name="O'Malley M.A."/>
            <person name="Stajich J.E."/>
            <person name="Spatafora J.W."/>
            <person name="Visel A."/>
            <person name="Grigoriev I.V."/>
        </authorList>
    </citation>
    <scope>NUCLEOTIDE SEQUENCE [LARGE SCALE GENOMIC DNA]</scope>
    <source>
        <strain evidence="3 4">CBS 129021</strain>
    </source>
</reference>
<gene>
    <name evidence="3" type="ORF">BCR38DRAFT_384</name>
</gene>
<keyword evidence="4" id="KW-1185">Reference proteome</keyword>
<feature type="region of interest" description="Disordered" evidence="1">
    <location>
        <begin position="60"/>
        <end position="84"/>
    </location>
</feature>
<dbReference type="InParanoid" id="A0A1Y2EH45"/>
<name>A0A1Y2EH45_9PEZI</name>
<dbReference type="AlphaFoldDB" id="A0A1Y2EH45"/>
<feature type="compositionally biased region" description="Low complexity" evidence="1">
    <location>
        <begin position="67"/>
        <end position="81"/>
    </location>
</feature>
<sequence>MLVRDAKRLIFVAPLLIFAYLGLRLYFDQSALPSGLGGWIESTFSSKANGISDKSSPGYNPFDTLATNSRPSPPSTSTFPGPDLPSSFETFGPGDFEPSSAYNEVYSVSTKDRKYFAIKFGDKQAMNPNIIPHPILENTWIIVAQQFNGPNEPHAFFTELVCNAAFLDDVLQCIDPPTVLPIAATVGDKCDGDLAFFAINTGPHDARVFFGPKVPYTVYGSNSLHTCFGQWVQDLRALVPWGLDMIKQDQFRLGTELQRPLPYNAVEKNWFIFWDREEQAYAHYEVAPKRVFAKLSDDGSAGLDIAPLASVNDDKCMAKYMPKVAPKLESVHQATNSLAITLCNRADPTCVQTDANTFIFTIFQHKTYYDFHSVYWPYVMVFEQRAPFELYGISQKPIYIHGRETLSETQSQMFYVVSMSWKSRVQRYHGFLDDVLFLAFGVEDERSGGIDIVARDIFQGLGLCSDS</sequence>
<feature type="transmembrane region" description="Helical" evidence="2">
    <location>
        <begin position="9"/>
        <end position="27"/>
    </location>
</feature>
<dbReference type="EMBL" id="MCFJ01000001">
    <property type="protein sequence ID" value="ORY70892.1"/>
    <property type="molecule type" value="Genomic_DNA"/>
</dbReference>
<evidence type="ECO:0000256" key="2">
    <source>
        <dbReference type="SAM" id="Phobius"/>
    </source>
</evidence>
<keyword evidence="2" id="KW-0472">Membrane</keyword>